<evidence type="ECO:0000313" key="2">
    <source>
        <dbReference type="EMBL" id="RJG06435.1"/>
    </source>
</evidence>
<dbReference type="EMBL" id="QYUN01000002">
    <property type="protein sequence ID" value="RJG06435.1"/>
    <property type="molecule type" value="Genomic_DNA"/>
</dbReference>
<dbReference type="OrthoDB" id="9798779at2"/>
<reference evidence="2 3" key="1">
    <citation type="submission" date="2018-09" db="EMBL/GenBank/DDBJ databases">
        <authorList>
            <person name="Zhu H."/>
        </authorList>
    </citation>
    <scope>NUCLEOTIDE SEQUENCE [LARGE SCALE GENOMIC DNA]</scope>
    <source>
        <strain evidence="2 3">K2R10-39</strain>
    </source>
</reference>
<comment type="caution">
    <text evidence="2">The sequence shown here is derived from an EMBL/GenBank/DDBJ whole genome shotgun (WGS) entry which is preliminary data.</text>
</comment>
<gene>
    <name evidence="2" type="ORF">D3870_10800</name>
</gene>
<organism evidence="2 3">
    <name type="scientific">Noviherbaspirillum cavernae</name>
    <dbReference type="NCBI Taxonomy" id="2320862"/>
    <lineage>
        <taxon>Bacteria</taxon>
        <taxon>Pseudomonadati</taxon>
        <taxon>Pseudomonadota</taxon>
        <taxon>Betaproteobacteria</taxon>
        <taxon>Burkholderiales</taxon>
        <taxon>Oxalobacteraceae</taxon>
        <taxon>Noviherbaspirillum</taxon>
    </lineage>
</organism>
<dbReference type="GO" id="GO:0042597">
    <property type="term" value="C:periplasmic space"/>
    <property type="evidence" value="ECO:0007669"/>
    <property type="project" value="UniProtKB-SubCell"/>
</dbReference>
<name>A0A418X1X8_9BURK</name>
<sequence>MKKSLPILAISLYAGLCGSLRADADALPEMIEARVDSDGVQRVRIVGGEYFFKPQHVIVKSGIPVELFVAKSPGIVPHTFVIDAPQAGIAVDEELGGEPRRIAFTPTTAGNYPYYCRSRLLLFKNHRERGMEGVLQVVP</sequence>
<dbReference type="RefSeq" id="WP_119739007.1">
    <property type="nucleotide sequence ID" value="NZ_QYUN01000002.1"/>
</dbReference>
<comment type="subcellular location">
    <subcellularLocation>
        <location evidence="1">Periplasm</location>
    </subcellularLocation>
</comment>
<protein>
    <submittedName>
        <fullName evidence="2">Quinol oxidase</fullName>
    </submittedName>
</protein>
<dbReference type="SUPFAM" id="SSF49503">
    <property type="entry name" value="Cupredoxins"/>
    <property type="match status" value="1"/>
</dbReference>
<evidence type="ECO:0000256" key="1">
    <source>
        <dbReference type="ARBA" id="ARBA00004418"/>
    </source>
</evidence>
<keyword evidence="3" id="KW-1185">Reference proteome</keyword>
<dbReference type="Gene3D" id="2.60.40.420">
    <property type="entry name" value="Cupredoxins - blue copper proteins"/>
    <property type="match status" value="1"/>
</dbReference>
<evidence type="ECO:0000313" key="3">
    <source>
        <dbReference type="Proteomes" id="UP000285190"/>
    </source>
</evidence>
<proteinExistence type="predicted"/>
<accession>A0A418X1X8</accession>
<dbReference type="CDD" id="cd00920">
    <property type="entry name" value="Cupredoxin"/>
    <property type="match status" value="1"/>
</dbReference>
<dbReference type="Proteomes" id="UP000285190">
    <property type="component" value="Unassembled WGS sequence"/>
</dbReference>
<dbReference type="AlphaFoldDB" id="A0A418X1X8"/>
<dbReference type="InterPro" id="IPR008972">
    <property type="entry name" value="Cupredoxin"/>
</dbReference>